<reference evidence="1" key="1">
    <citation type="submission" date="2021-01" db="EMBL/GenBank/DDBJ databases">
        <title>Chromosome-level genome assembly of a human fungal pathogen reveals clustering of transcriptionally co-regulated genes.</title>
        <authorList>
            <person name="Voorhies M."/>
            <person name="Cohen S."/>
            <person name="Shea T.P."/>
            <person name="Petrus S."/>
            <person name="Munoz J.F."/>
            <person name="Poplawski S."/>
            <person name="Goldman W.E."/>
            <person name="Michael T."/>
            <person name="Cuomo C.A."/>
            <person name="Sil A."/>
            <person name="Beyhan S."/>
        </authorList>
    </citation>
    <scope>NUCLEOTIDE SEQUENCE</scope>
    <source>
        <strain evidence="1">H88</strain>
    </source>
</reference>
<organism evidence="1 2">
    <name type="scientific">Ajellomyces capsulatus (strain H88)</name>
    <name type="common">Darling's disease fungus</name>
    <name type="synonym">Histoplasma capsulatum</name>
    <dbReference type="NCBI Taxonomy" id="544711"/>
    <lineage>
        <taxon>Eukaryota</taxon>
        <taxon>Fungi</taxon>
        <taxon>Dikarya</taxon>
        <taxon>Ascomycota</taxon>
        <taxon>Pezizomycotina</taxon>
        <taxon>Eurotiomycetes</taxon>
        <taxon>Eurotiomycetidae</taxon>
        <taxon>Onygenales</taxon>
        <taxon>Ajellomycetaceae</taxon>
        <taxon>Histoplasma</taxon>
    </lineage>
</organism>
<dbReference type="Proteomes" id="UP000663419">
    <property type="component" value="Chromosome 2"/>
</dbReference>
<evidence type="ECO:0000313" key="2">
    <source>
        <dbReference type="Proteomes" id="UP000663419"/>
    </source>
</evidence>
<gene>
    <name evidence="1" type="ORF">I7I53_06666</name>
</gene>
<dbReference type="VEuPathDB" id="FungiDB:I7I53_06666"/>
<proteinExistence type="predicted"/>
<sequence>MKDTSTPNFSMSPKGCSSLVFLPTSRCCFSRCFLIIISNFVKMPIRIFHAPGVESASTTLRYHNWTWRPTCFQPLLD</sequence>
<dbReference type="EMBL" id="CP069103">
    <property type="protein sequence ID" value="QSS51360.1"/>
    <property type="molecule type" value="Genomic_DNA"/>
</dbReference>
<evidence type="ECO:0000313" key="1">
    <source>
        <dbReference type="EMBL" id="QSS51360.1"/>
    </source>
</evidence>
<name>A0A8A1LCM9_AJEC8</name>
<protein>
    <submittedName>
        <fullName evidence="1">Uncharacterized protein</fullName>
    </submittedName>
</protein>
<dbReference type="AlphaFoldDB" id="A0A8A1LCM9"/>
<accession>A0A8A1LCM9</accession>